<proteinExistence type="inferred from homology"/>
<evidence type="ECO:0000256" key="6">
    <source>
        <dbReference type="ARBA" id="ARBA00022840"/>
    </source>
</evidence>
<protein>
    <recommendedName>
        <fullName evidence="7 8">UDP-N-acetylmuramoylalanine--D-glutamate ligase</fullName>
        <ecNumber evidence="7 8">6.3.2.9</ecNumber>
    </recommendedName>
    <alternativeName>
        <fullName evidence="7">D-glutamic acid-adding enzyme</fullName>
    </alternativeName>
    <alternativeName>
        <fullName evidence="7">UDP-N-acetylmuramoyl-L-alanyl-D-glutamate synthetase</fullName>
    </alternativeName>
</protein>
<dbReference type="PANTHER" id="PTHR43692:SF1">
    <property type="entry name" value="UDP-N-ACETYLMURAMOYLALANINE--D-GLUTAMATE LIGASE"/>
    <property type="match status" value="1"/>
</dbReference>
<keyword evidence="7 8" id="KW-0132">Cell division</keyword>
<comment type="catalytic activity">
    <reaction evidence="7 8">
        <text>UDP-N-acetyl-alpha-D-muramoyl-L-alanine + D-glutamate + ATP = UDP-N-acetyl-alpha-D-muramoyl-L-alanyl-D-glutamate + ADP + phosphate + H(+)</text>
        <dbReference type="Rhea" id="RHEA:16429"/>
        <dbReference type="ChEBI" id="CHEBI:15378"/>
        <dbReference type="ChEBI" id="CHEBI:29986"/>
        <dbReference type="ChEBI" id="CHEBI:30616"/>
        <dbReference type="ChEBI" id="CHEBI:43474"/>
        <dbReference type="ChEBI" id="CHEBI:83898"/>
        <dbReference type="ChEBI" id="CHEBI:83900"/>
        <dbReference type="ChEBI" id="CHEBI:456216"/>
        <dbReference type="EC" id="6.3.2.9"/>
    </reaction>
</comment>
<sequence>MLNEPIPPWTVASAVIVGLGKTGLSCARFLANRGLSVTVMDSREAPPGLAALREQVPEAAVRLGDFEAALMQQAERLVISPGVALSEPAIQAAQARGIPVLGDIELFAYWAQAPVVAITGSNGKSTVTVLVEAMAHQAGKKVLSGGNLGLPALELLEKPVPDLYVLELSSFQLETTFTLNAAAACILNISPDHMDRYSHLEAYVQAKARVYHGTGTMVINADDVQVAGLAQPERHCLRFTLGVPAADEYGLRERVGETWLARGHELLLPARQLPLVGRHNVANALAALALGEAAGLPRAAMLSALREFRGLPHRCEWVAQAKGVSWYNDSKGTNVGATVAAIEGLPCQGKLVLIAGGVGKGADFSTLWAPLSRRARAVVLMGQDAPRLEAALANSVPLYRARNMSEAVNKANTLAQPGDSVLLSPACASFDMYSGFEARGQAFIEAVQELLS</sequence>
<feature type="domain" description="Mur ligase central" evidence="10">
    <location>
        <begin position="118"/>
        <end position="290"/>
    </location>
</feature>
<dbReference type="InterPro" id="IPR036615">
    <property type="entry name" value="Mur_ligase_C_dom_sf"/>
</dbReference>
<dbReference type="SUPFAM" id="SSF53244">
    <property type="entry name" value="MurD-like peptide ligases, peptide-binding domain"/>
    <property type="match status" value="1"/>
</dbReference>
<dbReference type="GO" id="GO:0005737">
    <property type="term" value="C:cytoplasm"/>
    <property type="evidence" value="ECO:0007669"/>
    <property type="project" value="UniProtKB-SubCell"/>
</dbReference>
<dbReference type="Pfam" id="PF08245">
    <property type="entry name" value="Mur_ligase_M"/>
    <property type="match status" value="1"/>
</dbReference>
<organism evidence="11 12">
    <name type="scientific">Nitrosococcus wardiae</name>
    <dbReference type="NCBI Taxonomy" id="1814290"/>
    <lineage>
        <taxon>Bacteria</taxon>
        <taxon>Pseudomonadati</taxon>
        <taxon>Pseudomonadota</taxon>
        <taxon>Gammaproteobacteria</taxon>
        <taxon>Chromatiales</taxon>
        <taxon>Chromatiaceae</taxon>
        <taxon>Nitrosococcus</taxon>
    </lineage>
</organism>
<dbReference type="KEGG" id="nwr:E3U44_02035"/>
<feature type="domain" description="Mur ligase C-terminal" evidence="9">
    <location>
        <begin position="313"/>
        <end position="427"/>
    </location>
</feature>
<keyword evidence="5 7" id="KW-0547">Nucleotide-binding</keyword>
<dbReference type="GO" id="GO:0051301">
    <property type="term" value="P:cell division"/>
    <property type="evidence" value="ECO:0007669"/>
    <property type="project" value="UniProtKB-KW"/>
</dbReference>
<dbReference type="RefSeq" id="WP_134356434.1">
    <property type="nucleotide sequence ID" value="NZ_CP038033.1"/>
</dbReference>
<keyword evidence="4 7" id="KW-0436">Ligase</keyword>
<keyword evidence="12" id="KW-1185">Reference proteome</keyword>
<comment type="subcellular location">
    <subcellularLocation>
        <location evidence="1 7 8">Cytoplasm</location>
    </subcellularLocation>
</comment>
<evidence type="ECO:0000259" key="9">
    <source>
        <dbReference type="Pfam" id="PF02875"/>
    </source>
</evidence>
<dbReference type="Pfam" id="PF21799">
    <property type="entry name" value="MurD-like_N"/>
    <property type="match status" value="1"/>
</dbReference>
<evidence type="ECO:0000256" key="3">
    <source>
        <dbReference type="ARBA" id="ARBA00022490"/>
    </source>
</evidence>
<dbReference type="PANTHER" id="PTHR43692">
    <property type="entry name" value="UDP-N-ACETYLMURAMOYLALANINE--D-GLUTAMATE LIGASE"/>
    <property type="match status" value="1"/>
</dbReference>
<keyword evidence="7 8" id="KW-0133">Cell shape</keyword>
<dbReference type="GO" id="GO:0009252">
    <property type="term" value="P:peptidoglycan biosynthetic process"/>
    <property type="evidence" value="ECO:0007669"/>
    <property type="project" value="UniProtKB-UniRule"/>
</dbReference>
<keyword evidence="3 7" id="KW-0963">Cytoplasm</keyword>
<dbReference type="OrthoDB" id="9809796at2"/>
<dbReference type="Gene3D" id="3.40.1190.10">
    <property type="entry name" value="Mur-like, catalytic domain"/>
    <property type="match status" value="1"/>
</dbReference>
<dbReference type="GO" id="GO:0008764">
    <property type="term" value="F:UDP-N-acetylmuramoylalanine-D-glutamate ligase activity"/>
    <property type="evidence" value="ECO:0007669"/>
    <property type="project" value="UniProtKB-UniRule"/>
</dbReference>
<evidence type="ECO:0000256" key="5">
    <source>
        <dbReference type="ARBA" id="ARBA00022741"/>
    </source>
</evidence>
<keyword evidence="7 8" id="KW-0573">Peptidoglycan synthesis</keyword>
<dbReference type="Proteomes" id="UP000294325">
    <property type="component" value="Chromosome"/>
</dbReference>
<evidence type="ECO:0000313" key="12">
    <source>
        <dbReference type="Proteomes" id="UP000294325"/>
    </source>
</evidence>
<name>A0A4P7BW46_9GAMM</name>
<dbReference type="EC" id="6.3.2.9" evidence="7 8"/>
<dbReference type="AlphaFoldDB" id="A0A4P7BW46"/>
<dbReference type="InterPro" id="IPR004101">
    <property type="entry name" value="Mur_ligase_C"/>
</dbReference>
<dbReference type="InterPro" id="IPR036565">
    <property type="entry name" value="Mur-like_cat_sf"/>
</dbReference>
<evidence type="ECO:0000256" key="8">
    <source>
        <dbReference type="RuleBase" id="RU003664"/>
    </source>
</evidence>
<keyword evidence="6 7" id="KW-0067">ATP-binding</keyword>
<dbReference type="SUPFAM" id="SSF53623">
    <property type="entry name" value="MurD-like peptide ligases, catalytic domain"/>
    <property type="match status" value="1"/>
</dbReference>
<keyword evidence="7 8" id="KW-0961">Cell wall biogenesis/degradation</keyword>
<dbReference type="Gene3D" id="3.90.190.20">
    <property type="entry name" value="Mur ligase, C-terminal domain"/>
    <property type="match status" value="1"/>
</dbReference>
<reference evidence="11 12" key="1">
    <citation type="submission" date="2019-03" db="EMBL/GenBank/DDBJ databases">
        <title>The genome sequence of Nitrosococcus wardiae strain D1FHST reveals the archetypal metabolic capacity of ammonia-oxidizing Gammaproteobacteria.</title>
        <authorList>
            <person name="Wang L."/>
            <person name="Lim C.K."/>
            <person name="Hanson T.E."/>
            <person name="Dang H."/>
            <person name="Klotz M.G."/>
        </authorList>
    </citation>
    <scope>NUCLEOTIDE SEQUENCE [LARGE SCALE GENOMIC DNA]</scope>
    <source>
        <strain evidence="11 12">D1FHS</strain>
    </source>
</reference>
<gene>
    <name evidence="7" type="primary">murD</name>
    <name evidence="11" type="ORF">E3U44_02035</name>
</gene>
<comment type="pathway">
    <text evidence="2 7 8">Cell wall biogenesis; peptidoglycan biosynthesis.</text>
</comment>
<evidence type="ECO:0000256" key="1">
    <source>
        <dbReference type="ARBA" id="ARBA00004496"/>
    </source>
</evidence>
<dbReference type="UniPathway" id="UPA00219"/>
<dbReference type="SUPFAM" id="SSF51984">
    <property type="entry name" value="MurCD N-terminal domain"/>
    <property type="match status" value="1"/>
</dbReference>
<keyword evidence="7 8" id="KW-0131">Cell cycle</keyword>
<dbReference type="InterPro" id="IPR005762">
    <property type="entry name" value="MurD"/>
</dbReference>
<comment type="similarity">
    <text evidence="7">Belongs to the MurCDEF family.</text>
</comment>
<evidence type="ECO:0000259" key="10">
    <source>
        <dbReference type="Pfam" id="PF08245"/>
    </source>
</evidence>
<feature type="binding site" evidence="7">
    <location>
        <begin position="120"/>
        <end position="126"/>
    </location>
    <ligand>
        <name>ATP</name>
        <dbReference type="ChEBI" id="CHEBI:30616"/>
    </ligand>
</feature>
<dbReference type="HAMAP" id="MF_00639">
    <property type="entry name" value="MurD"/>
    <property type="match status" value="1"/>
</dbReference>
<dbReference type="Gene3D" id="3.40.50.720">
    <property type="entry name" value="NAD(P)-binding Rossmann-like Domain"/>
    <property type="match status" value="1"/>
</dbReference>
<comment type="function">
    <text evidence="7 8">Cell wall formation. Catalyzes the addition of glutamate to the nucleotide precursor UDP-N-acetylmuramoyl-L-alanine (UMA).</text>
</comment>
<dbReference type="Pfam" id="PF02875">
    <property type="entry name" value="Mur_ligase_C"/>
    <property type="match status" value="1"/>
</dbReference>
<evidence type="ECO:0000256" key="2">
    <source>
        <dbReference type="ARBA" id="ARBA00004752"/>
    </source>
</evidence>
<dbReference type="GO" id="GO:0005524">
    <property type="term" value="F:ATP binding"/>
    <property type="evidence" value="ECO:0007669"/>
    <property type="project" value="UniProtKB-UniRule"/>
</dbReference>
<dbReference type="GO" id="GO:0008360">
    <property type="term" value="P:regulation of cell shape"/>
    <property type="evidence" value="ECO:0007669"/>
    <property type="project" value="UniProtKB-KW"/>
</dbReference>
<dbReference type="EMBL" id="CP038033">
    <property type="protein sequence ID" value="QBQ53419.1"/>
    <property type="molecule type" value="Genomic_DNA"/>
</dbReference>
<evidence type="ECO:0000256" key="7">
    <source>
        <dbReference type="HAMAP-Rule" id="MF_00639"/>
    </source>
</evidence>
<evidence type="ECO:0000256" key="4">
    <source>
        <dbReference type="ARBA" id="ARBA00022598"/>
    </source>
</evidence>
<accession>A0A4P7BW46</accession>
<dbReference type="InterPro" id="IPR013221">
    <property type="entry name" value="Mur_ligase_cen"/>
</dbReference>
<evidence type="ECO:0000313" key="11">
    <source>
        <dbReference type="EMBL" id="QBQ53419.1"/>
    </source>
</evidence>
<dbReference type="GO" id="GO:0071555">
    <property type="term" value="P:cell wall organization"/>
    <property type="evidence" value="ECO:0007669"/>
    <property type="project" value="UniProtKB-KW"/>
</dbReference>
<dbReference type="NCBIfam" id="TIGR01087">
    <property type="entry name" value="murD"/>
    <property type="match status" value="1"/>
</dbReference>